<dbReference type="InterPro" id="IPR021146">
    <property type="entry name" value="Phage_gp6-like_head-tail"/>
</dbReference>
<dbReference type="InterPro" id="IPR011738">
    <property type="entry name" value="Phage_CHP"/>
</dbReference>
<reference evidence="1 2" key="1">
    <citation type="submission" date="2018-09" db="EMBL/GenBank/DDBJ databases">
        <title>Gemmobacter lutimaris sp. nov., a marine bacterium isolated from tidal flat.</title>
        <authorList>
            <person name="Lee D.W."/>
            <person name="Yoo Y."/>
            <person name="Kim J.-J."/>
            <person name="Kim B.S."/>
        </authorList>
    </citation>
    <scope>NUCLEOTIDE SEQUENCE [LARGE SCALE GENOMIC DNA]</scope>
    <source>
        <strain evidence="1 2">YJ-T1-11</strain>
    </source>
</reference>
<dbReference type="CDD" id="cd08054">
    <property type="entry name" value="gp6"/>
    <property type="match status" value="1"/>
</dbReference>
<dbReference type="Pfam" id="PF05135">
    <property type="entry name" value="Phage_connect_1"/>
    <property type="match status" value="1"/>
</dbReference>
<dbReference type="AlphaFoldDB" id="A0A398BM15"/>
<evidence type="ECO:0008006" key="3">
    <source>
        <dbReference type="Google" id="ProtNLM"/>
    </source>
</evidence>
<protein>
    <recommendedName>
        <fullName evidence="3">Phage gp6-like head-tail connector protein</fullName>
    </recommendedName>
</protein>
<dbReference type="Proteomes" id="UP000266649">
    <property type="component" value="Unassembled WGS sequence"/>
</dbReference>
<dbReference type="RefSeq" id="WP_119135149.1">
    <property type="nucleotide sequence ID" value="NZ_QXXQ01000006.1"/>
</dbReference>
<keyword evidence="2" id="KW-1185">Reference proteome</keyword>
<evidence type="ECO:0000313" key="1">
    <source>
        <dbReference type="EMBL" id="RID91545.1"/>
    </source>
</evidence>
<comment type="caution">
    <text evidence="1">The sequence shown here is derived from an EMBL/GenBank/DDBJ whole genome shotgun (WGS) entry which is preliminary data.</text>
</comment>
<dbReference type="EMBL" id="QXXQ01000006">
    <property type="protein sequence ID" value="RID91545.1"/>
    <property type="molecule type" value="Genomic_DNA"/>
</dbReference>
<dbReference type="NCBIfam" id="TIGR02215">
    <property type="entry name" value="phage_chp_gp8"/>
    <property type="match status" value="1"/>
</dbReference>
<proteinExistence type="predicted"/>
<organism evidence="1 2">
    <name type="scientific">Gemmobacter lutimaris</name>
    <dbReference type="NCBI Taxonomy" id="2306023"/>
    <lineage>
        <taxon>Bacteria</taxon>
        <taxon>Pseudomonadati</taxon>
        <taxon>Pseudomonadota</taxon>
        <taxon>Alphaproteobacteria</taxon>
        <taxon>Rhodobacterales</taxon>
        <taxon>Paracoccaceae</taxon>
        <taxon>Gemmobacter</taxon>
    </lineage>
</organism>
<evidence type="ECO:0000313" key="2">
    <source>
        <dbReference type="Proteomes" id="UP000266649"/>
    </source>
</evidence>
<gene>
    <name evidence="1" type="ORF">D2N39_12640</name>
</gene>
<dbReference type="OrthoDB" id="8452228at2"/>
<name>A0A398BM15_9RHOB</name>
<sequence length="188" mass="20309">MRMLTVSPPASEPLTLDEAKAVVRQDFSIEDGLLSSIISSARARVETFTRRRLISQQVQLRLDGLPASITIPCDPIISLGAVTYLDPDGVTQEMPDIGLRLVESSLPARLVWDRNSSLPDIMAGQDTVRITLTVGYGADASAIPSDLLAAVRLLVAHYFVNRSAVIEGGATEIPLGVQDLLLPHVLWV</sequence>
<accession>A0A398BM15</accession>
<dbReference type="Gene3D" id="1.10.3230.30">
    <property type="entry name" value="Phage gp6-like head-tail connector protein"/>
    <property type="match status" value="1"/>
</dbReference>